<name>A0AAD9QXL3_ACRCE</name>
<protein>
    <submittedName>
        <fullName evidence="2">Uncharacterized protein</fullName>
    </submittedName>
</protein>
<dbReference type="AlphaFoldDB" id="A0AAD9QXL3"/>
<reference evidence="2" key="1">
    <citation type="journal article" date="2023" name="G3 (Bethesda)">
        <title>Whole genome assembly and annotation of the endangered Caribbean coral Acropora cervicornis.</title>
        <authorList>
            <person name="Selwyn J.D."/>
            <person name="Vollmer S.V."/>
        </authorList>
    </citation>
    <scope>NUCLEOTIDE SEQUENCE</scope>
    <source>
        <strain evidence="2">K2</strain>
    </source>
</reference>
<reference evidence="2" key="2">
    <citation type="journal article" date="2023" name="Science">
        <title>Genomic signatures of disease resistance in endangered staghorn corals.</title>
        <authorList>
            <person name="Vollmer S.V."/>
            <person name="Selwyn J.D."/>
            <person name="Despard B.A."/>
            <person name="Roesel C.L."/>
        </authorList>
    </citation>
    <scope>NUCLEOTIDE SEQUENCE</scope>
    <source>
        <strain evidence="2">K2</strain>
    </source>
</reference>
<comment type="caution">
    <text evidence="2">The sequence shown here is derived from an EMBL/GenBank/DDBJ whole genome shotgun (WGS) entry which is preliminary data.</text>
</comment>
<evidence type="ECO:0000313" key="2">
    <source>
        <dbReference type="EMBL" id="KAK2569138.1"/>
    </source>
</evidence>
<organism evidence="2 3">
    <name type="scientific">Acropora cervicornis</name>
    <name type="common">Staghorn coral</name>
    <dbReference type="NCBI Taxonomy" id="6130"/>
    <lineage>
        <taxon>Eukaryota</taxon>
        <taxon>Metazoa</taxon>
        <taxon>Cnidaria</taxon>
        <taxon>Anthozoa</taxon>
        <taxon>Hexacorallia</taxon>
        <taxon>Scleractinia</taxon>
        <taxon>Astrocoeniina</taxon>
        <taxon>Acroporidae</taxon>
        <taxon>Acropora</taxon>
    </lineage>
</organism>
<feature type="compositionally biased region" description="Basic and acidic residues" evidence="1">
    <location>
        <begin position="44"/>
        <end position="58"/>
    </location>
</feature>
<sequence length="113" mass="13010">MACSFILDRFSAVPNRVGLSRLQKAVKSMRARIADMGEAQNTDCTEKLVDRDETRRDSSMNTEEESLEDLIRGLHQQIKDSDWLLEHTAEKWAAENPELAKVFLNRETNQTEK</sequence>
<accession>A0AAD9QXL3</accession>
<gene>
    <name evidence="2" type="ORF">P5673_006029</name>
</gene>
<feature type="region of interest" description="Disordered" evidence="1">
    <location>
        <begin position="44"/>
        <end position="67"/>
    </location>
</feature>
<dbReference type="Proteomes" id="UP001249851">
    <property type="component" value="Unassembled WGS sequence"/>
</dbReference>
<dbReference type="EMBL" id="JARQWQ010000010">
    <property type="protein sequence ID" value="KAK2569138.1"/>
    <property type="molecule type" value="Genomic_DNA"/>
</dbReference>
<proteinExistence type="predicted"/>
<evidence type="ECO:0000256" key="1">
    <source>
        <dbReference type="SAM" id="MobiDB-lite"/>
    </source>
</evidence>
<evidence type="ECO:0000313" key="3">
    <source>
        <dbReference type="Proteomes" id="UP001249851"/>
    </source>
</evidence>
<keyword evidence="3" id="KW-1185">Reference proteome</keyword>